<name>A0A9N9PZU8_9HELO</name>
<accession>A0A9N9PZU8</accession>
<evidence type="ECO:0000313" key="3">
    <source>
        <dbReference type="Proteomes" id="UP000701801"/>
    </source>
</evidence>
<dbReference type="EMBL" id="CAJVRM010000097">
    <property type="protein sequence ID" value="CAG8974265.1"/>
    <property type="molecule type" value="Genomic_DNA"/>
</dbReference>
<feature type="compositionally biased region" description="Polar residues" evidence="1">
    <location>
        <begin position="69"/>
        <end position="87"/>
    </location>
</feature>
<dbReference type="AlphaFoldDB" id="A0A9N9PZU8"/>
<feature type="region of interest" description="Disordered" evidence="1">
    <location>
        <begin position="100"/>
        <end position="206"/>
    </location>
</feature>
<keyword evidence="3" id="KW-1185">Reference proteome</keyword>
<reference evidence="2" key="1">
    <citation type="submission" date="2021-07" db="EMBL/GenBank/DDBJ databases">
        <authorList>
            <person name="Durling M."/>
        </authorList>
    </citation>
    <scope>NUCLEOTIDE SEQUENCE</scope>
</reference>
<feature type="region of interest" description="Disordered" evidence="1">
    <location>
        <begin position="1"/>
        <end position="87"/>
    </location>
</feature>
<sequence>MEQRHEPTAGLSGPQSSPETDETQTQGDEEQEKSVPKLSQSDHEDDDDDDDDDDLTQLVQPQVDESPLPETQQKIVQDTAPKTMQYDTTCTDEGFSEVDASLIKSPPRVEKHDTPATKEKEIIWSKSTSQIPARVKEKKGKEREVIAPIQVPSTPRATQPLKTPKSIRYQQTPGLFRDTSENLPNEDRLNGSPSKEEKLPPFDWEGTHERFDDEIRKVCREEEKLSVQIDQYSKLLNAWAAGASQRDTNRASKRLKTRERFVQLSEDRLQKKEQHVEQVVSAFEAALDLLGTTK</sequence>
<feature type="compositionally biased region" description="Basic and acidic residues" evidence="1">
    <location>
        <begin position="107"/>
        <end position="123"/>
    </location>
</feature>
<evidence type="ECO:0000256" key="1">
    <source>
        <dbReference type="SAM" id="MobiDB-lite"/>
    </source>
</evidence>
<dbReference type="Proteomes" id="UP000701801">
    <property type="component" value="Unassembled WGS sequence"/>
</dbReference>
<gene>
    <name evidence="2" type="ORF">HYALB_00008960</name>
</gene>
<feature type="compositionally biased region" description="Basic and acidic residues" evidence="1">
    <location>
        <begin position="185"/>
        <end position="206"/>
    </location>
</feature>
<comment type="caution">
    <text evidence="2">The sequence shown here is derived from an EMBL/GenBank/DDBJ whole genome shotgun (WGS) entry which is preliminary data.</text>
</comment>
<protein>
    <submittedName>
        <fullName evidence="2">Uncharacterized protein</fullName>
    </submittedName>
</protein>
<evidence type="ECO:0000313" key="2">
    <source>
        <dbReference type="EMBL" id="CAG8974265.1"/>
    </source>
</evidence>
<feature type="compositionally biased region" description="Acidic residues" evidence="1">
    <location>
        <begin position="19"/>
        <end position="31"/>
    </location>
</feature>
<organism evidence="2 3">
    <name type="scientific">Hymenoscyphus albidus</name>
    <dbReference type="NCBI Taxonomy" id="595503"/>
    <lineage>
        <taxon>Eukaryota</taxon>
        <taxon>Fungi</taxon>
        <taxon>Dikarya</taxon>
        <taxon>Ascomycota</taxon>
        <taxon>Pezizomycotina</taxon>
        <taxon>Leotiomycetes</taxon>
        <taxon>Helotiales</taxon>
        <taxon>Helotiaceae</taxon>
        <taxon>Hymenoscyphus</taxon>
    </lineage>
</organism>
<dbReference type="OrthoDB" id="5335351at2759"/>
<proteinExistence type="predicted"/>
<feature type="compositionally biased region" description="Acidic residues" evidence="1">
    <location>
        <begin position="43"/>
        <end position="55"/>
    </location>
</feature>
<feature type="compositionally biased region" description="Polar residues" evidence="1">
    <location>
        <begin position="151"/>
        <end position="161"/>
    </location>
</feature>